<comment type="caution">
    <text evidence="2">The sequence shown here is derived from an EMBL/GenBank/DDBJ whole genome shotgun (WGS) entry which is preliminary data.</text>
</comment>
<feature type="domain" description="Helicase C-terminal" evidence="1">
    <location>
        <begin position="1"/>
        <end position="134"/>
    </location>
</feature>
<feature type="non-terminal residue" evidence="2">
    <location>
        <position position="1"/>
    </location>
</feature>
<dbReference type="PANTHER" id="PTHR47396:SF1">
    <property type="entry name" value="ATP-DEPENDENT HELICASE IRC3-RELATED"/>
    <property type="match status" value="1"/>
</dbReference>
<sequence length="229" mass="25832">AIASCASIAHSEHVAKQFGEAGYKAKAVHSKLSQPEIEKALTGLKDGTLEILTQCGLLGEGIDIPGATALIGLRPTMSETIFLQHIGRVLRIDSNKENAIILDHVGNYTRHGLPDDERFWSLNGSKKKDTDSVNYKRCPDCIRPVSKYIMKCPYCGHEWQKALTEPNIPEQKDGELIEITGERETQITINWETLKETIIREAKSLKQAITIAKHYGKTHRHAWWIWNHR</sequence>
<evidence type="ECO:0000259" key="1">
    <source>
        <dbReference type="PROSITE" id="PS51194"/>
    </source>
</evidence>
<dbReference type="Gene3D" id="3.40.50.300">
    <property type="entry name" value="P-loop containing nucleotide triphosphate hydrolases"/>
    <property type="match status" value="1"/>
</dbReference>
<name>X1KY93_9ZZZZ</name>
<dbReference type="InterPro" id="IPR001650">
    <property type="entry name" value="Helicase_C-like"/>
</dbReference>
<dbReference type="AlphaFoldDB" id="X1KY93"/>
<evidence type="ECO:0000313" key="2">
    <source>
        <dbReference type="EMBL" id="GAH86928.1"/>
    </source>
</evidence>
<protein>
    <recommendedName>
        <fullName evidence="1">Helicase C-terminal domain-containing protein</fullName>
    </recommendedName>
</protein>
<dbReference type="SUPFAM" id="SSF52540">
    <property type="entry name" value="P-loop containing nucleoside triphosphate hydrolases"/>
    <property type="match status" value="1"/>
</dbReference>
<dbReference type="InterPro" id="IPR027417">
    <property type="entry name" value="P-loop_NTPase"/>
</dbReference>
<reference evidence="2" key="1">
    <citation type="journal article" date="2014" name="Front. Microbiol.">
        <title>High frequency of phylogenetically diverse reductive dehalogenase-homologous genes in deep subseafloor sedimentary metagenomes.</title>
        <authorList>
            <person name="Kawai M."/>
            <person name="Futagami T."/>
            <person name="Toyoda A."/>
            <person name="Takaki Y."/>
            <person name="Nishi S."/>
            <person name="Hori S."/>
            <person name="Arai W."/>
            <person name="Tsubouchi T."/>
            <person name="Morono Y."/>
            <person name="Uchiyama I."/>
            <person name="Ito T."/>
            <person name="Fujiyama A."/>
            <person name="Inagaki F."/>
            <person name="Takami H."/>
        </authorList>
    </citation>
    <scope>NUCLEOTIDE SEQUENCE</scope>
    <source>
        <strain evidence="2">Expedition CK06-06</strain>
    </source>
</reference>
<dbReference type="PANTHER" id="PTHR47396">
    <property type="entry name" value="TYPE I RESTRICTION ENZYME ECOKI R PROTEIN"/>
    <property type="match status" value="1"/>
</dbReference>
<dbReference type="GO" id="GO:0005829">
    <property type="term" value="C:cytosol"/>
    <property type="evidence" value="ECO:0007669"/>
    <property type="project" value="TreeGrafter"/>
</dbReference>
<dbReference type="Pfam" id="PF00271">
    <property type="entry name" value="Helicase_C"/>
    <property type="match status" value="1"/>
</dbReference>
<dbReference type="EMBL" id="BARU01038653">
    <property type="protein sequence ID" value="GAH86928.1"/>
    <property type="molecule type" value="Genomic_DNA"/>
</dbReference>
<dbReference type="PROSITE" id="PS51194">
    <property type="entry name" value="HELICASE_CTER"/>
    <property type="match status" value="1"/>
</dbReference>
<proteinExistence type="predicted"/>
<dbReference type="SMART" id="SM00490">
    <property type="entry name" value="HELICc"/>
    <property type="match status" value="1"/>
</dbReference>
<dbReference type="InterPro" id="IPR050742">
    <property type="entry name" value="Helicase_Restrict-Modif_Enz"/>
</dbReference>
<gene>
    <name evidence="2" type="ORF">S03H2_60035</name>
</gene>
<accession>X1KY93</accession>
<organism evidence="2">
    <name type="scientific">marine sediment metagenome</name>
    <dbReference type="NCBI Taxonomy" id="412755"/>
    <lineage>
        <taxon>unclassified sequences</taxon>
        <taxon>metagenomes</taxon>
        <taxon>ecological metagenomes</taxon>
    </lineage>
</organism>